<proteinExistence type="predicted"/>
<reference evidence="2 3" key="1">
    <citation type="journal article" date="2017" name="ISME J.">
        <title>Potential for microbial H2 and metal transformations associated with novel bacteria and archaea in deep terrestrial subsurface sediments.</title>
        <authorList>
            <person name="Hernsdorf A.W."/>
            <person name="Amano Y."/>
            <person name="Miyakawa K."/>
            <person name="Ise K."/>
            <person name="Suzuki Y."/>
            <person name="Anantharaman K."/>
            <person name="Probst A."/>
            <person name="Burstein D."/>
            <person name="Thomas B.C."/>
            <person name="Banfield J.F."/>
        </authorList>
    </citation>
    <scope>NUCLEOTIDE SEQUENCE [LARGE SCALE GENOMIC DNA]</scope>
    <source>
        <strain evidence="2">HGW-Wallbacteria-1</strain>
    </source>
</reference>
<dbReference type="Pfam" id="PF19580">
    <property type="entry name" value="Exo_endo_phos_3"/>
    <property type="match status" value="1"/>
</dbReference>
<dbReference type="PANTHER" id="PTHR42834:SF1">
    <property type="entry name" value="ENDONUCLEASE_EXONUCLEASE_PHOSPHATASE FAMILY PROTEIN (AFU_ORTHOLOGUE AFUA_3G09210)"/>
    <property type="match status" value="1"/>
</dbReference>
<evidence type="ECO:0000313" key="3">
    <source>
        <dbReference type="Proteomes" id="UP000233256"/>
    </source>
</evidence>
<dbReference type="EMBL" id="PGXC01000007">
    <property type="protein sequence ID" value="PKK90181.1"/>
    <property type="molecule type" value="Genomic_DNA"/>
</dbReference>
<evidence type="ECO:0000259" key="1">
    <source>
        <dbReference type="Pfam" id="PF19580"/>
    </source>
</evidence>
<dbReference type="PANTHER" id="PTHR42834">
    <property type="entry name" value="ENDONUCLEASE/EXONUCLEASE/PHOSPHATASE FAMILY PROTEIN (AFU_ORTHOLOGUE AFUA_3G09210)"/>
    <property type="match status" value="1"/>
</dbReference>
<dbReference type="GO" id="GO:0003824">
    <property type="term" value="F:catalytic activity"/>
    <property type="evidence" value="ECO:0007669"/>
    <property type="project" value="InterPro"/>
</dbReference>
<sequence length="343" mass="38407">MDFLFWNLENLFDPDDGGGPRGDYVSATGWTTERYRAKALRVASALSRMGSNGERPSLIALCEVDTPGTLQLIADSLVPEMALAVPPSAPGGYGDTALLYDPALFELRSSEWQSVNFRFQRGEVLIADLVNRADNIPLKVMVCHWKSRGGGEAYTDPMRKIAGEFIQQLIWKDHGGLESVQEQRRCRMASEDYTFAGFEHRNVLIAGDFNDDPFSESMMRYLKAGYDADFVLNQCDMNAVFLYNAAFEGLLKAPSGTNYYTNPHGTPWSMLDQIVMGPSLLSGSCGLSYQRNSFRVLTDETADERGRPRRICFWDEDDQLCWDDQGISDHFPVRVIIEKSGNG</sequence>
<dbReference type="Proteomes" id="UP000233256">
    <property type="component" value="Unassembled WGS sequence"/>
</dbReference>
<name>A0A2N1PPC4_9BACT</name>
<dbReference type="Gene3D" id="3.60.10.10">
    <property type="entry name" value="Endonuclease/exonuclease/phosphatase"/>
    <property type="match status" value="1"/>
</dbReference>
<protein>
    <recommendedName>
        <fullName evidence="1">Endonuclease/exonuclease/phosphatase domain-containing protein</fullName>
    </recommendedName>
</protein>
<feature type="domain" description="Endonuclease/exonuclease/phosphatase" evidence="1">
    <location>
        <begin position="5"/>
        <end position="339"/>
    </location>
</feature>
<organism evidence="2 3">
    <name type="scientific">Candidatus Wallbacteria bacterium HGW-Wallbacteria-1</name>
    <dbReference type="NCBI Taxonomy" id="2013854"/>
    <lineage>
        <taxon>Bacteria</taxon>
        <taxon>Candidatus Walliibacteriota</taxon>
    </lineage>
</organism>
<dbReference type="InterPro" id="IPR005135">
    <property type="entry name" value="Endo/exonuclease/phosphatase"/>
</dbReference>
<dbReference type="SUPFAM" id="SSF56219">
    <property type="entry name" value="DNase I-like"/>
    <property type="match status" value="1"/>
</dbReference>
<comment type="caution">
    <text evidence="2">The sequence shown here is derived from an EMBL/GenBank/DDBJ whole genome shotgun (WGS) entry which is preliminary data.</text>
</comment>
<dbReference type="InterPro" id="IPR036691">
    <property type="entry name" value="Endo/exonu/phosph_ase_sf"/>
</dbReference>
<gene>
    <name evidence="2" type="ORF">CVV64_10655</name>
</gene>
<evidence type="ECO:0000313" key="2">
    <source>
        <dbReference type="EMBL" id="PKK90181.1"/>
    </source>
</evidence>
<accession>A0A2N1PPC4</accession>
<dbReference type="AlphaFoldDB" id="A0A2N1PPC4"/>